<dbReference type="Gene3D" id="3.10.450.50">
    <property type="match status" value="1"/>
</dbReference>
<proteinExistence type="predicted"/>
<keyword evidence="3" id="KW-1185">Reference proteome</keyword>
<dbReference type="Pfam" id="PF20409">
    <property type="entry name" value="SnoaL_5"/>
    <property type="match status" value="1"/>
</dbReference>
<evidence type="ECO:0000313" key="3">
    <source>
        <dbReference type="Proteomes" id="UP001501410"/>
    </source>
</evidence>
<dbReference type="InterPro" id="IPR032710">
    <property type="entry name" value="NTF2-like_dom_sf"/>
</dbReference>
<dbReference type="RefSeq" id="WP_344822362.1">
    <property type="nucleotide sequence ID" value="NZ_BAABEZ010000002.1"/>
</dbReference>
<name>A0ABP8MG17_9BACT</name>
<dbReference type="Proteomes" id="UP001501410">
    <property type="component" value="Unassembled WGS sequence"/>
</dbReference>
<evidence type="ECO:0000313" key="2">
    <source>
        <dbReference type="EMBL" id="GAA4449963.1"/>
    </source>
</evidence>
<sequence length="117" mass="13151">MTTQQVADRFNELAQQNKFDEILTELFSADARSIEPANAPFQSVQGIDNIIAKGKQFHDMIEEMHSAYTNAPMVAGNFFACTMGMDVSLKGLGRQQFDEVAVYEVKDGKIISEQFFF</sequence>
<protein>
    <recommendedName>
        <fullName evidence="1">SnoaL-like domain-containing protein</fullName>
    </recommendedName>
</protein>
<comment type="caution">
    <text evidence="2">The sequence shown here is derived from an EMBL/GenBank/DDBJ whole genome shotgun (WGS) entry which is preliminary data.</text>
</comment>
<accession>A0ABP8MG17</accession>
<feature type="domain" description="SnoaL-like" evidence="1">
    <location>
        <begin position="1"/>
        <end position="117"/>
    </location>
</feature>
<gene>
    <name evidence="2" type="ORF">GCM10023092_05100</name>
</gene>
<dbReference type="SUPFAM" id="SSF54427">
    <property type="entry name" value="NTF2-like"/>
    <property type="match status" value="1"/>
</dbReference>
<evidence type="ECO:0000259" key="1">
    <source>
        <dbReference type="Pfam" id="PF20409"/>
    </source>
</evidence>
<dbReference type="InterPro" id="IPR046860">
    <property type="entry name" value="SnoaL_5"/>
</dbReference>
<reference evidence="3" key="1">
    <citation type="journal article" date="2019" name="Int. J. Syst. Evol. Microbiol.">
        <title>The Global Catalogue of Microorganisms (GCM) 10K type strain sequencing project: providing services to taxonomists for standard genome sequencing and annotation.</title>
        <authorList>
            <consortium name="The Broad Institute Genomics Platform"/>
            <consortium name="The Broad Institute Genome Sequencing Center for Infectious Disease"/>
            <person name="Wu L."/>
            <person name="Ma J."/>
        </authorList>
    </citation>
    <scope>NUCLEOTIDE SEQUENCE [LARGE SCALE GENOMIC DNA]</scope>
    <source>
        <strain evidence="3">JCM 31921</strain>
    </source>
</reference>
<organism evidence="2 3">
    <name type="scientific">Rurimicrobium arvi</name>
    <dbReference type="NCBI Taxonomy" id="2049916"/>
    <lineage>
        <taxon>Bacteria</taxon>
        <taxon>Pseudomonadati</taxon>
        <taxon>Bacteroidota</taxon>
        <taxon>Chitinophagia</taxon>
        <taxon>Chitinophagales</taxon>
        <taxon>Chitinophagaceae</taxon>
        <taxon>Rurimicrobium</taxon>
    </lineage>
</organism>
<dbReference type="EMBL" id="BAABEZ010000002">
    <property type="protein sequence ID" value="GAA4449963.1"/>
    <property type="molecule type" value="Genomic_DNA"/>
</dbReference>